<evidence type="ECO:0000256" key="1">
    <source>
        <dbReference type="ARBA" id="ARBA00004651"/>
    </source>
</evidence>
<dbReference type="Pfam" id="PF02687">
    <property type="entry name" value="FtsX"/>
    <property type="match status" value="2"/>
</dbReference>
<reference evidence="9 10" key="1">
    <citation type="journal article" date="2019" name="Int. J. Syst. Evol. Microbiol.">
        <title>The Global Catalogue of Microorganisms (GCM) 10K type strain sequencing project: providing services to taxonomists for standard genome sequencing and annotation.</title>
        <authorList>
            <consortium name="The Broad Institute Genomics Platform"/>
            <consortium name="The Broad Institute Genome Sequencing Center for Infectious Disease"/>
            <person name="Wu L."/>
            <person name="Ma J."/>
        </authorList>
    </citation>
    <scope>NUCLEOTIDE SEQUENCE [LARGE SCALE GENOMIC DNA]</scope>
    <source>
        <strain evidence="9 10">PSR21</strain>
    </source>
</reference>
<feature type="transmembrane region" description="Helical" evidence="7">
    <location>
        <begin position="284"/>
        <end position="307"/>
    </location>
</feature>
<accession>A0ABD6A8J8</accession>
<sequence>MSYRRELLVRWSRRDRLAVVVIAVTVAFLVATVVVLTGVSSQTVALADQHESSLVAEFDGSPGDGTALPLAAARLDSGERVTVVGVPANASVEGLPDPPADGALGPTENLTRQRLVGERGAATLTVRPRAGRSIVSPQWYVTDVETVERLGVTRTVALRTADGGVPTSGVPLRGALAFFVVGARQLLVPLSVAAAGGTVVVGILISSITRMSVRDRRDDLRALYATGASPGRLARLFAARAGLLAAVGGTIGYALGVVVPNALVNLTLTLGYPVALDLALGPTAGLLVAGLVVGVAVVGAVAGYLAARSTLRGSVLPDGASGGAARSGGALSLRLLSPRAFLPTAGSLAVFVAFVVLVGTVGATFTAIGATGGTITEPDAIHPVASHVDQRHATVLRSEGVEASPEILLFTMVDGEPVFGRGVNYTAYAAVSDGRLVEGRPPNGPGEAIVGESLADRLDVRVGESILLGGSTATGLTTVTVTGVYSGEGLGDDQLLVPLDTARYLRDLPSGTVNLIRVGSDPSAAFANASGIVALDVTAPDRVRAGEPVPVNVSLQNVGDDTATRTVEVAAGSAERSRTVTLDPGERTTVTVALPSPPPGTWNLTAADRRTRLAVVDEESPRIEGVPERLPPGATFTVGVRTAAGEPASNATVALDGDRAPTDGNGSATLAAPDAPGTYRLAADVDGATASRRVTVSENATREPVATLRVSPSTEAFGSATARVRLVNPWDRPVTRSVRVEGPERTRAREVRLAPGERTTFEAPLSRQPPGTYAVSLRVGDAVVAEQRYEVTGDRRLAGALASSGYSAGSDAGSIVERSFGNLWVVLGTIVAQGAFMSIGSTTAAFAGAVHARRRSVGVRRATGMSPRRLLRLVLRDALVLAIPASLFAVAAGVSLVALVGALGALTVFGVGFTVVTDPVVLGGTALVALALAVASAAVVARRFARATPAELLGGDG</sequence>
<gene>
    <name evidence="9" type="ORF">ACFQPE_06820</name>
</gene>
<proteinExistence type="inferred from homology"/>
<feature type="domain" description="ABC3 transporter permease C-terminal" evidence="8">
    <location>
        <begin position="193"/>
        <end position="305"/>
    </location>
</feature>
<dbReference type="InterPro" id="IPR050250">
    <property type="entry name" value="Macrolide_Exporter_MacB"/>
</dbReference>
<dbReference type="Gene3D" id="2.60.40.10">
    <property type="entry name" value="Immunoglobulins"/>
    <property type="match status" value="1"/>
</dbReference>
<dbReference type="Proteomes" id="UP001596547">
    <property type="component" value="Unassembled WGS sequence"/>
</dbReference>
<feature type="transmembrane region" description="Helical" evidence="7">
    <location>
        <begin position="340"/>
        <end position="365"/>
    </location>
</feature>
<name>A0ABD6A8J8_9EURY</name>
<feature type="transmembrane region" description="Helical" evidence="7">
    <location>
        <begin position="241"/>
        <end position="264"/>
    </location>
</feature>
<dbReference type="PANTHER" id="PTHR30572">
    <property type="entry name" value="MEMBRANE COMPONENT OF TRANSPORTER-RELATED"/>
    <property type="match status" value="1"/>
</dbReference>
<comment type="subcellular location">
    <subcellularLocation>
        <location evidence="1">Cell membrane</location>
        <topology evidence="1">Multi-pass membrane protein</topology>
    </subcellularLocation>
</comment>
<feature type="transmembrane region" description="Helical" evidence="7">
    <location>
        <begin position="920"/>
        <end position="941"/>
    </location>
</feature>
<evidence type="ECO:0000256" key="6">
    <source>
        <dbReference type="ARBA" id="ARBA00038076"/>
    </source>
</evidence>
<feature type="transmembrane region" description="Helical" evidence="7">
    <location>
        <begin position="873"/>
        <end position="900"/>
    </location>
</feature>
<feature type="domain" description="ABC3 transporter permease C-terminal" evidence="8">
    <location>
        <begin position="831"/>
        <end position="949"/>
    </location>
</feature>
<evidence type="ECO:0000256" key="4">
    <source>
        <dbReference type="ARBA" id="ARBA00022989"/>
    </source>
</evidence>
<comment type="caution">
    <text evidence="9">The sequence shown here is derived from an EMBL/GenBank/DDBJ whole genome shotgun (WGS) entry which is preliminary data.</text>
</comment>
<dbReference type="PANTHER" id="PTHR30572:SF4">
    <property type="entry name" value="ABC TRANSPORTER PERMEASE YTRF"/>
    <property type="match status" value="1"/>
</dbReference>
<dbReference type="GeneID" id="79313770"/>
<keyword evidence="2" id="KW-1003">Cell membrane</keyword>
<evidence type="ECO:0000313" key="10">
    <source>
        <dbReference type="Proteomes" id="UP001596547"/>
    </source>
</evidence>
<evidence type="ECO:0000259" key="8">
    <source>
        <dbReference type="Pfam" id="PF02687"/>
    </source>
</evidence>
<keyword evidence="5 7" id="KW-0472">Membrane</keyword>
<keyword evidence="10" id="KW-1185">Reference proteome</keyword>
<evidence type="ECO:0000256" key="7">
    <source>
        <dbReference type="SAM" id="Phobius"/>
    </source>
</evidence>
<dbReference type="RefSeq" id="WP_276304247.1">
    <property type="nucleotide sequence ID" value="NZ_CP119992.1"/>
</dbReference>
<protein>
    <submittedName>
        <fullName evidence="9">FtsX-like permease family protein</fullName>
    </submittedName>
</protein>
<feature type="transmembrane region" description="Helical" evidence="7">
    <location>
        <begin position="186"/>
        <end position="208"/>
    </location>
</feature>
<keyword evidence="4 7" id="KW-1133">Transmembrane helix</keyword>
<dbReference type="AlphaFoldDB" id="A0ABD6A8J8"/>
<evidence type="ECO:0000256" key="5">
    <source>
        <dbReference type="ARBA" id="ARBA00023136"/>
    </source>
</evidence>
<evidence type="ECO:0000256" key="2">
    <source>
        <dbReference type="ARBA" id="ARBA00022475"/>
    </source>
</evidence>
<keyword evidence="3 7" id="KW-0812">Transmembrane</keyword>
<evidence type="ECO:0000313" key="9">
    <source>
        <dbReference type="EMBL" id="MFC7316511.1"/>
    </source>
</evidence>
<dbReference type="EMBL" id="JBHTBF010000002">
    <property type="protein sequence ID" value="MFC7316511.1"/>
    <property type="molecule type" value="Genomic_DNA"/>
</dbReference>
<dbReference type="InterPro" id="IPR003838">
    <property type="entry name" value="ABC3_permease_C"/>
</dbReference>
<dbReference type="InterPro" id="IPR013783">
    <property type="entry name" value="Ig-like_fold"/>
</dbReference>
<evidence type="ECO:0000256" key="3">
    <source>
        <dbReference type="ARBA" id="ARBA00022692"/>
    </source>
</evidence>
<dbReference type="GO" id="GO:0005886">
    <property type="term" value="C:plasma membrane"/>
    <property type="evidence" value="ECO:0007669"/>
    <property type="project" value="UniProtKB-SubCell"/>
</dbReference>
<feature type="transmembrane region" description="Helical" evidence="7">
    <location>
        <begin position="823"/>
        <end position="852"/>
    </location>
</feature>
<comment type="similarity">
    <text evidence="6">Belongs to the ABC-4 integral membrane protein family.</text>
</comment>
<organism evidence="9 10">
    <name type="scientific">Halomarina halobia</name>
    <dbReference type="NCBI Taxonomy" id="3033386"/>
    <lineage>
        <taxon>Archaea</taxon>
        <taxon>Methanobacteriati</taxon>
        <taxon>Methanobacteriota</taxon>
        <taxon>Stenosarchaea group</taxon>
        <taxon>Halobacteria</taxon>
        <taxon>Halobacteriales</taxon>
        <taxon>Natronomonadaceae</taxon>
        <taxon>Halomarina</taxon>
    </lineage>
</organism>